<dbReference type="Proteomes" id="UP001239522">
    <property type="component" value="Chromosome"/>
</dbReference>
<dbReference type="EMBL" id="CP120997">
    <property type="protein sequence ID" value="WLQ36972.1"/>
    <property type="molecule type" value="Genomic_DNA"/>
</dbReference>
<protein>
    <submittedName>
        <fullName evidence="1">Uncharacterized protein</fullName>
    </submittedName>
</protein>
<name>A0ABY9HSH0_9ACTN</name>
<evidence type="ECO:0000313" key="2">
    <source>
        <dbReference type="Proteomes" id="UP001239522"/>
    </source>
</evidence>
<dbReference type="RefSeq" id="WP_306058760.1">
    <property type="nucleotide sequence ID" value="NZ_CP120997.1"/>
</dbReference>
<reference evidence="1 2" key="1">
    <citation type="submission" date="2023-03" db="EMBL/GenBank/DDBJ databases">
        <title>Isolation and description of six Streptomyces strains from soil environments, able to metabolize different microbial glucans.</title>
        <authorList>
            <person name="Widen T."/>
            <person name="Larsbrink J."/>
        </authorList>
    </citation>
    <scope>NUCLEOTIDE SEQUENCE [LARGE SCALE GENOMIC DNA]</scope>
    <source>
        <strain evidence="1 2">Mut1</strain>
    </source>
</reference>
<accession>A0ABY9HSH0</accession>
<gene>
    <name evidence="1" type="ORF">P8A18_27645</name>
</gene>
<keyword evidence="2" id="KW-1185">Reference proteome</keyword>
<sequence>MGDGKDSGKVLDISGDTDSRFNALDLAREIARAWRLSLKQAFPHKEFDVQATETEDSP</sequence>
<proteinExistence type="predicted"/>
<organism evidence="1 2">
    <name type="scientific">Streptomyces castrisilvae</name>
    <dbReference type="NCBI Taxonomy" id="3033811"/>
    <lineage>
        <taxon>Bacteria</taxon>
        <taxon>Bacillati</taxon>
        <taxon>Actinomycetota</taxon>
        <taxon>Actinomycetes</taxon>
        <taxon>Kitasatosporales</taxon>
        <taxon>Streptomycetaceae</taxon>
        <taxon>Streptomyces</taxon>
    </lineage>
</organism>
<evidence type="ECO:0000313" key="1">
    <source>
        <dbReference type="EMBL" id="WLQ36972.1"/>
    </source>
</evidence>